<dbReference type="Proteomes" id="UP001279410">
    <property type="component" value="Unassembled WGS sequence"/>
</dbReference>
<accession>A0AAD3MD47</accession>
<keyword evidence="1" id="KW-0812">Transmembrane</keyword>
<protein>
    <submittedName>
        <fullName evidence="2">Uncharacterized protein</fullName>
    </submittedName>
</protein>
<evidence type="ECO:0000313" key="3">
    <source>
        <dbReference type="Proteomes" id="UP001279410"/>
    </source>
</evidence>
<dbReference type="AlphaFoldDB" id="A0AAD3MD47"/>
<proteinExistence type="predicted"/>
<keyword evidence="3" id="KW-1185">Reference proteome</keyword>
<evidence type="ECO:0000256" key="1">
    <source>
        <dbReference type="SAM" id="Phobius"/>
    </source>
</evidence>
<organism evidence="2 3">
    <name type="scientific">Lates japonicus</name>
    <name type="common">Japanese lates</name>
    <dbReference type="NCBI Taxonomy" id="270547"/>
    <lineage>
        <taxon>Eukaryota</taxon>
        <taxon>Metazoa</taxon>
        <taxon>Chordata</taxon>
        <taxon>Craniata</taxon>
        <taxon>Vertebrata</taxon>
        <taxon>Euteleostomi</taxon>
        <taxon>Actinopterygii</taxon>
        <taxon>Neopterygii</taxon>
        <taxon>Teleostei</taxon>
        <taxon>Neoteleostei</taxon>
        <taxon>Acanthomorphata</taxon>
        <taxon>Carangaria</taxon>
        <taxon>Carangaria incertae sedis</taxon>
        <taxon>Centropomidae</taxon>
        <taxon>Lates</taxon>
    </lineage>
</organism>
<gene>
    <name evidence="2" type="ORF">AKAME5_000455700</name>
</gene>
<name>A0AAD3MD47_LATJO</name>
<comment type="caution">
    <text evidence="2">The sequence shown here is derived from an EMBL/GenBank/DDBJ whole genome shotgun (WGS) entry which is preliminary data.</text>
</comment>
<keyword evidence="1" id="KW-0472">Membrane</keyword>
<feature type="transmembrane region" description="Helical" evidence="1">
    <location>
        <begin position="16"/>
        <end position="37"/>
    </location>
</feature>
<sequence>MEAMVMDQGLGVKVDLAMVMVMVMIMIMDMGTMDIVMGTTDMDMDTMDTVMGTTDTDMGTINMVMGTMGMDVVMATDISMVTCTAIVTREEGSVMGPPAVPAAVTLTR</sequence>
<evidence type="ECO:0000313" key="2">
    <source>
        <dbReference type="EMBL" id="GLD51516.1"/>
    </source>
</evidence>
<reference evidence="2" key="1">
    <citation type="submission" date="2022-08" db="EMBL/GenBank/DDBJ databases">
        <title>Genome sequencing of akame (Lates japonicus).</title>
        <authorList>
            <person name="Hashiguchi Y."/>
            <person name="Takahashi H."/>
        </authorList>
    </citation>
    <scope>NUCLEOTIDE SEQUENCE</scope>
    <source>
        <strain evidence="2">Kochi</strain>
    </source>
</reference>
<dbReference type="EMBL" id="BRZM01000011">
    <property type="protein sequence ID" value="GLD51516.1"/>
    <property type="molecule type" value="Genomic_DNA"/>
</dbReference>
<keyword evidence="1" id="KW-1133">Transmembrane helix</keyword>